<evidence type="ECO:0000313" key="2">
    <source>
        <dbReference type="EMBL" id="NUU94412.1"/>
    </source>
</evidence>
<sequence length="189" mass="21409">MALGKRCSSMKAKRVSGGALVSGEEEGLGFKFVRSYSFGRKRVLSTKNNVNTEDLLNIDSTFKSQLKRLRSLEPEKSNLESLPQDILIRVLCRVDHDDLKQLFHVSKVIREATLIAKESHFAYSTPRKSQGFRTPFDLENPSELDEIEAPNAPKQRRSYKSRLNRKSIADVSVALFASPKKGLFMETEM</sequence>
<dbReference type="InterPro" id="IPR036047">
    <property type="entry name" value="F-box-like_dom_sf"/>
</dbReference>
<dbReference type="InterPro" id="IPR045286">
    <property type="entry name" value="FBS1-like"/>
</dbReference>
<reference evidence="2" key="1">
    <citation type="submission" date="2020-03" db="EMBL/GenBank/DDBJ databases">
        <authorList>
            <person name="Zhang R."/>
        </authorList>
    </citation>
    <scope>NUCLEOTIDE SEQUENCE</scope>
</reference>
<dbReference type="EMBL" id="GILB01014079">
    <property type="protein sequence ID" value="NUU94412.1"/>
    <property type="molecule type" value="Transcribed_RNA"/>
</dbReference>
<feature type="domain" description="F-box" evidence="1">
    <location>
        <begin position="76"/>
        <end position="124"/>
    </location>
</feature>
<name>A0A6M2FAI4_9ROSI</name>
<dbReference type="InterPro" id="IPR001810">
    <property type="entry name" value="F-box_dom"/>
</dbReference>
<dbReference type="PANTHER" id="PTHR34049:SF1">
    <property type="entry name" value="F-BOX PROTEIN SKIP27"/>
    <property type="match status" value="1"/>
</dbReference>
<dbReference type="SUPFAM" id="SSF81383">
    <property type="entry name" value="F-box domain"/>
    <property type="match status" value="1"/>
</dbReference>
<evidence type="ECO:0000259" key="1">
    <source>
        <dbReference type="PROSITE" id="PS50181"/>
    </source>
</evidence>
<dbReference type="PROSITE" id="PS50181">
    <property type="entry name" value="FBOX"/>
    <property type="match status" value="1"/>
</dbReference>
<protein>
    <recommendedName>
        <fullName evidence="1">F-box domain-containing protein</fullName>
    </recommendedName>
</protein>
<dbReference type="AlphaFoldDB" id="A0A6M2FAI4"/>
<accession>A0A6M2FAI4</accession>
<organism evidence="2">
    <name type="scientific">Populus davidiana</name>
    <dbReference type="NCBI Taxonomy" id="266767"/>
    <lineage>
        <taxon>Eukaryota</taxon>
        <taxon>Viridiplantae</taxon>
        <taxon>Streptophyta</taxon>
        <taxon>Embryophyta</taxon>
        <taxon>Tracheophyta</taxon>
        <taxon>Spermatophyta</taxon>
        <taxon>Magnoliopsida</taxon>
        <taxon>eudicotyledons</taxon>
        <taxon>Gunneridae</taxon>
        <taxon>Pentapetalae</taxon>
        <taxon>rosids</taxon>
        <taxon>fabids</taxon>
        <taxon>Malpighiales</taxon>
        <taxon>Salicaceae</taxon>
        <taxon>Saliceae</taxon>
        <taxon>Populus</taxon>
    </lineage>
</organism>
<dbReference type="CDD" id="cd09917">
    <property type="entry name" value="F-box_SF"/>
    <property type="match status" value="1"/>
</dbReference>
<dbReference type="PANTHER" id="PTHR34049">
    <property type="entry name" value="F-BOX PROTEIN SKIP27"/>
    <property type="match status" value="1"/>
</dbReference>
<proteinExistence type="predicted"/>